<dbReference type="SMART" id="SM00235">
    <property type="entry name" value="ZnMc"/>
    <property type="match status" value="1"/>
</dbReference>
<dbReference type="InterPro" id="IPR006026">
    <property type="entry name" value="Peptidase_Metallo"/>
</dbReference>
<organism evidence="6 7">
    <name type="scientific">Methylophilus flavus</name>
    <dbReference type="NCBI Taxonomy" id="640084"/>
    <lineage>
        <taxon>Bacteria</taxon>
        <taxon>Pseudomonadati</taxon>
        <taxon>Pseudomonadota</taxon>
        <taxon>Betaproteobacteria</taxon>
        <taxon>Nitrosomonadales</taxon>
        <taxon>Methylophilaceae</taxon>
        <taxon>Methylophilus</taxon>
    </lineage>
</organism>
<dbReference type="GO" id="GO:0008237">
    <property type="term" value="F:metallopeptidase activity"/>
    <property type="evidence" value="ECO:0007669"/>
    <property type="project" value="UniProtKB-KW"/>
</dbReference>
<keyword evidence="3 6" id="KW-0378">Hydrolase</keyword>
<evidence type="ECO:0000259" key="5">
    <source>
        <dbReference type="SMART" id="SM00235"/>
    </source>
</evidence>
<evidence type="ECO:0000256" key="1">
    <source>
        <dbReference type="ARBA" id="ARBA00022670"/>
    </source>
</evidence>
<dbReference type="InterPro" id="IPR024079">
    <property type="entry name" value="MetalloPept_cat_dom_sf"/>
</dbReference>
<evidence type="ECO:0000256" key="2">
    <source>
        <dbReference type="ARBA" id="ARBA00022723"/>
    </source>
</evidence>
<protein>
    <submittedName>
        <fullName evidence="6">Matrixin family metalloprotease</fullName>
        <ecNumber evidence="6">3.4.24.-</ecNumber>
    </submittedName>
</protein>
<keyword evidence="1" id="KW-0645">Protease</keyword>
<evidence type="ECO:0000256" key="4">
    <source>
        <dbReference type="ARBA" id="ARBA00022833"/>
    </source>
</evidence>
<dbReference type="InterPro" id="IPR001818">
    <property type="entry name" value="Pept_M10_metallopeptidase"/>
</dbReference>
<evidence type="ECO:0000313" key="7">
    <source>
        <dbReference type="Proteomes" id="UP001597206"/>
    </source>
</evidence>
<gene>
    <name evidence="6" type="ORF">ACFQ2T_11885</name>
</gene>
<keyword evidence="4" id="KW-0862">Zinc</keyword>
<evidence type="ECO:0000313" key="6">
    <source>
        <dbReference type="EMBL" id="MFD1123210.1"/>
    </source>
</evidence>
<dbReference type="SUPFAM" id="SSF55486">
    <property type="entry name" value="Metalloproteases ('zincins'), catalytic domain"/>
    <property type="match status" value="1"/>
</dbReference>
<dbReference type="NCBIfam" id="TIGR02595">
    <property type="entry name" value="PEP_CTERM"/>
    <property type="match status" value="1"/>
</dbReference>
<keyword evidence="7" id="KW-1185">Reference proteome</keyword>
<keyword evidence="6" id="KW-0482">Metalloprotease</keyword>
<dbReference type="InterPro" id="IPR013424">
    <property type="entry name" value="Ice-binding_C"/>
</dbReference>
<proteinExistence type="predicted"/>
<dbReference type="Gene3D" id="3.40.390.10">
    <property type="entry name" value="Collagenase (Catalytic Domain)"/>
    <property type="match status" value="1"/>
</dbReference>
<dbReference type="Proteomes" id="UP001597206">
    <property type="component" value="Unassembled WGS sequence"/>
</dbReference>
<keyword evidence="2" id="KW-0479">Metal-binding</keyword>
<dbReference type="EC" id="3.4.24.-" evidence="6"/>
<accession>A0ABW3PLT6</accession>
<name>A0ABW3PLT6_9PROT</name>
<dbReference type="RefSeq" id="WP_379034684.1">
    <property type="nucleotide sequence ID" value="NZ_JBHTLN010000002.1"/>
</dbReference>
<feature type="domain" description="Peptidase metallopeptidase" evidence="5">
    <location>
        <begin position="46"/>
        <end position="207"/>
    </location>
</feature>
<reference evidence="7" key="1">
    <citation type="journal article" date="2019" name="Int. J. Syst. Evol. Microbiol.">
        <title>The Global Catalogue of Microorganisms (GCM) 10K type strain sequencing project: providing services to taxonomists for standard genome sequencing and annotation.</title>
        <authorList>
            <consortium name="The Broad Institute Genomics Platform"/>
            <consortium name="The Broad Institute Genome Sequencing Center for Infectious Disease"/>
            <person name="Wu L."/>
            <person name="Ma J."/>
        </authorList>
    </citation>
    <scope>NUCLEOTIDE SEQUENCE [LARGE SCALE GENOMIC DNA]</scope>
    <source>
        <strain evidence="7">CCUG 58411</strain>
    </source>
</reference>
<dbReference type="Pfam" id="PF00413">
    <property type="entry name" value="Peptidase_M10"/>
    <property type="match status" value="1"/>
</dbReference>
<dbReference type="InterPro" id="IPR021190">
    <property type="entry name" value="Pept_M10A"/>
</dbReference>
<dbReference type="PANTHER" id="PTHR10201">
    <property type="entry name" value="MATRIX METALLOPROTEINASE"/>
    <property type="match status" value="1"/>
</dbReference>
<dbReference type="EMBL" id="JBHTLN010000002">
    <property type="protein sequence ID" value="MFD1123210.1"/>
    <property type="molecule type" value="Genomic_DNA"/>
</dbReference>
<comment type="caution">
    <text evidence="6">The sequence shown here is derived from an EMBL/GenBank/DDBJ whole genome shotgun (WGS) entry which is preliminary data.</text>
</comment>
<dbReference type="PRINTS" id="PR00138">
    <property type="entry name" value="MATRIXIN"/>
</dbReference>
<sequence>MLKHLHRAPILAFLVSGTAWGGYYPMYASWDQPNGIGSPITLTYSYSNLFDGGIISATGQSLSTDIMRSAFEQAFADYAAVLPIHFVEVADHGPLPETGQYDPTGLADIRIGVVPHVDDANAYAYFPQDTSGLAGDVIFNGQRFGFGWSSVLFYAVAQHELGHSLGMGHYIDSDDPGNSILSKSAYTGPVFPLNNMMIAALQDVYGAGTGAVTPLSATPVPEPGTWALLLGGLSILLLKGRKNT</sequence>
<evidence type="ECO:0000256" key="3">
    <source>
        <dbReference type="ARBA" id="ARBA00022801"/>
    </source>
</evidence>